<dbReference type="SUPFAM" id="SSF52540">
    <property type="entry name" value="P-loop containing nucleoside triphosphate hydrolases"/>
    <property type="match status" value="2"/>
</dbReference>
<dbReference type="PANTHER" id="PTHR45703:SF36">
    <property type="entry name" value="DYNEIN HEAVY CHAIN, CYTOPLASMIC"/>
    <property type="match status" value="1"/>
</dbReference>
<evidence type="ECO:0000256" key="1">
    <source>
        <dbReference type="SAM" id="Coils"/>
    </source>
</evidence>
<evidence type="ECO:0000259" key="3">
    <source>
        <dbReference type="Pfam" id="PF17852"/>
    </source>
</evidence>
<dbReference type="Proteomes" id="UP000050792">
    <property type="component" value="Unassembled WGS sequence"/>
</dbReference>
<evidence type="ECO:0000256" key="2">
    <source>
        <dbReference type="SAM" id="MobiDB-lite"/>
    </source>
</evidence>
<dbReference type="GO" id="GO:0007018">
    <property type="term" value="P:microtubule-based movement"/>
    <property type="evidence" value="ECO:0007669"/>
    <property type="project" value="InterPro"/>
</dbReference>
<dbReference type="PANTHER" id="PTHR45703">
    <property type="entry name" value="DYNEIN HEAVY CHAIN"/>
    <property type="match status" value="1"/>
</dbReference>
<dbReference type="GO" id="GO:0051959">
    <property type="term" value="F:dynein light intermediate chain binding"/>
    <property type="evidence" value="ECO:0007669"/>
    <property type="project" value="InterPro"/>
</dbReference>
<accession>A0AA85FD41</accession>
<evidence type="ECO:0000313" key="4">
    <source>
        <dbReference type="Proteomes" id="UP000050792"/>
    </source>
</evidence>
<dbReference type="WBParaSite" id="SRDH1_42950.1">
    <property type="protein sequence ID" value="SRDH1_42950.1"/>
    <property type="gene ID" value="SRDH1_42950"/>
</dbReference>
<dbReference type="GO" id="GO:0030286">
    <property type="term" value="C:dynein complex"/>
    <property type="evidence" value="ECO:0007669"/>
    <property type="project" value="InterPro"/>
</dbReference>
<protein>
    <recommendedName>
        <fullName evidence="3">Dynein heavy chain AAA 5 extension domain-containing protein</fullName>
    </recommendedName>
</protein>
<dbReference type="InterPro" id="IPR026983">
    <property type="entry name" value="DHC"/>
</dbReference>
<organism evidence="4 5">
    <name type="scientific">Schistosoma rodhaini</name>
    <dbReference type="NCBI Taxonomy" id="6188"/>
    <lineage>
        <taxon>Eukaryota</taxon>
        <taxon>Metazoa</taxon>
        <taxon>Spiralia</taxon>
        <taxon>Lophotrochozoa</taxon>
        <taxon>Platyhelminthes</taxon>
        <taxon>Trematoda</taxon>
        <taxon>Digenea</taxon>
        <taxon>Strigeidida</taxon>
        <taxon>Schistosomatoidea</taxon>
        <taxon>Schistosomatidae</taxon>
        <taxon>Schistosoma</taxon>
    </lineage>
</organism>
<feature type="domain" description="Dynein heavy chain AAA 5 extension" evidence="3">
    <location>
        <begin position="2492"/>
        <end position="2586"/>
    </location>
</feature>
<feature type="region of interest" description="Disordered" evidence="2">
    <location>
        <begin position="2200"/>
        <end position="2255"/>
    </location>
</feature>
<evidence type="ECO:0000313" key="5">
    <source>
        <dbReference type="WBParaSite" id="SRDH1_42950.1"/>
    </source>
</evidence>
<dbReference type="Pfam" id="PF17852">
    <property type="entry name" value="Dynein_AAA_lid"/>
    <property type="match status" value="1"/>
</dbReference>
<dbReference type="InterPro" id="IPR027417">
    <property type="entry name" value="P-loop_NTPase"/>
</dbReference>
<name>A0AA85FD41_9TREM</name>
<sequence length="5175" mass="607494">MKIVEVINEINKDHVVSDVEKKLSLRSVFMQVLAGDCITLWEDLYSFVTSNADFVRSVKDDAEFRYFVNRSMRNLQLLLGKKSGDISPSSTIRLRNIFTELSEIFSHVLSTDSNTVYDTESVTIPLLSSWHRGVSNFQSILSFEDGKSISVDNGKIKSIQSSLFSLLEQEDHSLKNILRKIPFGNSKYRALNEYIKNLSSNASEISSKGVENMRPNNGFDAIAYFSVCREIGVYEFMYFIRKNIESRNTSPYDLEPTLRPRNDEPHYIFSTFGILVAAGTEQEHLSLTQWFSEAVLYEALIKNLTFRYLPAWKSFFTWRQVLRRRRFKRISNILSNNCLLASPVYVRLFQVVQKLFDSLDTLKFFPNIMCPLNMVQFCAQINRNVRYNTILMSHLTNCICIALKFARYALAKLIRYKEDELNWNSKEINQTTSMTETWKKSLIVKNNLEQLRKQLNSFPNVLHYIRYRLASSLLHKFQSTIQNYIYNELNLSSMEQRDIEKENVKEDITEKNFRLVIYPILLKQSDKQSQLLLWPLPSTIITIFNLTFEQFKESLHLNKTISEHELTQIYFNEEKEIENISEIIDNQIDANSIIEAFYNNSSSVDLNDSKHSMNIPWNIINPIGLEATNMNIRDMVNCYLPTYEDFEKGLIPEYQSHQNQSILSRMDLDQSHLNISGYNCFPTIENASQMELHSLIERQCESMKLYDCLMISWNKRIYEKTNNTIQSLQWIIKMNETINELSVLLKNEDLHKELYKHQRLFELSFQWINNIVNHIKYESLLNDHEDNRLNCFILIDYNPLFNLLYHEIIEKLNKLFSIFITIVDNSLISISNQLDDFIQIHANIPSDFNGFIQIVTYLNRVHNDYEKLFKDHDNLCRQVEFLQHIQMYSNNCIELKFIQFIKWSNYEQFLIKWKKFINQIEWARKKFQRYQDEFYQVYNKKVEETIKEVERLVHLLTTGKYSDVNNDAQMILNDMKEPYCYVIKLESFIHQLVNQYQIVEKCKYNEKQFDKVKIKKLNVSPSNKSFIKTTITSDDNTIHIKKDCHGNYYKPKYFNETNNVLLYIDDEMKKINCRYDAWQLNLKIDTLKQELYKSNLGEISLNMFNEKYQKLVSLCNNLRNDDVIIQYNMKWLNKMKILIKLLNYILDTNLLSFSSDYWNHCSKLFNLSSFTINWKHCTVNDLIKNSKYNLLKQKYKLKETWQIFQYLLSIQKIKTTIETQFKSLNIQFILMKSNSSLIKSVHSSFRNEYMNQMNQDTSGRNSSRNDHCTTEIPYHPWIFLNIDNLIEQLYELANKLQSLLDSELLNRIKQNETMENDSYLIKKLNQTINGLCNLKLIQNYWLYLYRLNLLKQNNEEGNDSQFTILTINYVNLVNDPLLNDQLISIQSIEWDNNEFIQLNCINLQLFIEIMNCKWNLWLTLKDDLYENVSMFEKSIDEMCETFPLFCLLSKMERIELLSNWSIPYCDYAAPLKCSVDDFIDPKQNSYQSYLNTNLTNCGLVNLNKWIKRLFPYLLDCVMVWCKAEKCWKITGVINEFHQHIELLNPLKWIPSISQWFKQFYSTLQLTFLKMTLSSLLEVENNHKWINESIREKQLVPIIILELTIRITSWQQLEKIIIQEDKRNEFIEIIEYFEEQLNGIIERMKTISVSYDNQLSSRIDQLTCQILIGTILGFIYLAQDLRKESNLDKNNFIWQRLIKTQLITPILNYEINDSFSNESNEYNDMAIIGIKQFSTIHLYKWDNQSLLMNNNTLYIPLLNTSQELIQLGSTLNNHEFGLLIGSFGTGKQTIIRQLAFLLGRRLIEFSSNIFHDKFENKLKNDILSCTRIGGLFSIMNMHNLNFGELEIVLNCLNEVRKCNFMSNGRIQFEDFTKNLQQSIENIDKNSHKLITYHCNQYNSDSQQCLFNQNVRIDCSFGLFGTFDSQKFQNLSKVQKLSFRNVTIGPPNYSFIIQCLFKYYLPEYQSHSIIPRLVSLLNRSLTHFKNESDPNYKQMNNYYLSFSMIIKSFELAKQFWLEKLNHLQEIRQRTALKSFMILRKEEDQLAEAAIIYGLTKVYRINLSIHSIQDNPIKILFQSSSDFNGLATIEQCLSINSVLPLMYNNEEFLECDNSMYPKVSWEFIHRLLREIYVRNLEIVSSQLIKIIELWQLINVNRPILIIGSVGSGKTTILKILISTINWYHCTKSKKWNKYLSSLSKSTSLSTDTSSSFSSSSSASSELSSSTPTFTSSSSSTSSSSLSKKLNLPPVSNEENNNNQEIDIDNLNLKQNVKIFNIPDSLNSYLNKFNLISTNSRSKQFDIYYKIISLKHLFPYSNEHLTSYFLRDNNMTELDVDISNILEEWLLLDLSDQSIEHLTFLNDDNILNLLKMIKNLKFTRKLFIEKTTINDLSPGFIHQFSILSTEIINNNELNWLHLWRIWCKQSYLSYMVINSIWDKILNELDHHIPLVLDQTWEFINQWCHKDEDDTSGLINIKSYKNVFCQQSIKNSLALMSELLNKYFPRELWELRKNSMKPSSVCQSNLTLIDYYWSEWRNIEDQPVFYEILIRNLFLFSFIWGIGGGLAGDPRLKSRFETIILRILKDFIRLPNSLNIDSIDNASSSSPSSSTLSIESYYANQIHSTSSSNEWNNINNNNHEQQCEDMEELQYNLFNCLVNLRTGYFTPFWYTDYPQLHWPEEYDIINPKENNYHTKSFLPTLFHLTVHLFTGSLFIQSGRPLIISGPFGSGKSQLAIAISQNSEQSKQLIDSYDNMKKKRTSLVRIQSTDFLHRIISNSQKTSSQYQKHTSDEKINLMHNVIILEDVHLISKTAATQRIWNQELRNQLTTCNSYHNKLNYSQSKYNFIPILTSLDDNHQTIQLHCPTKLNSLMYQFAYIHLTDPCLLFVKEMNIDGFHHEQNIYGFSPISLLCQSMMCHGLSRISGMLVERFSWIIWYMHCALMKERCTYDNTKVDWLIMHKIAYSMGYHLKNYYPCKPTNEITLNSSIVSDNINRHIYSRWTPLLLSESIHVNSKNQLSNILQSVMFLCQEIKRYFSPLLPKDLCSEWLFNTLSRSIDYYLMKPSSLSLLVPISYLLFGPAGSLFLDSKFTRQSILHLNIHSSTKLTDTSLSVVSQRVCNESGFSINSTSSSSSVSCSTLTTSFSYSSSYSSTVTSSSIPTTSITNNSFSTLSLNTFSTSAQYNSNSYISSNYSTTSVSTSSSDSLVYGSSLTSMPILSSSMLSLSNSRIYTVMTTTTTTSLVNSLLTPSTISTSTFPTSLLTNQLSNMSLQEAEQEEKEEEKQIISTESISNHDNNRNYEFSTQIEQLCSKLNDETETSLSSYKKPIYSPFYEKYNRKCDKNHRSWAKYGLLNPHLVPCISLPGCLDQINDLEAIFVNLKNDLSICDIDINGYDSVMQYMIRNAMNLIDNTLIHNPCYILLTNTTDYKTCGINFYIQKQIIQLIIKLKNYNKIYYTKYLKNKNDNFWNHFKQYEIIIIDLSNYNDNQFIHEDDEDDDDDEDKADDMNMLLLLIQKLQELRFNLPWNRMSYDKVKGIFVITSTDDIIYNQLIQYISWDCVIRFNETINSLQPTNSDLKNITNNIDFDQKSILKNFLFNHYLLNSNHGNNNNNNNDHYSILYDLFIEAYLLVCQFIDINQDITLINKSIIINNQYSLNYLLQTINVWYYLQYDHNKQNNNHLLRNQLNETNLLYNSMNNSYNSLENQIKEMNSIIELMSKDLYDYEEIYLPEAKLSCTNINEHLKYLENEILYKENELMNMKKPMDRVKKLAEKEFNKLKNAYRLAVEGLHNLSIEDLDEIRSYREPPDDVKNCVYLICMLMDEEENWETAKHMMVPVKFISKILKLSTQSLNKHKHRELRKRLDHSEILTYENLLQVSVAAARLCQWLRALCECCDAGERLQNHINDYSSVEAQVIQSESILGNLHLSLQLTKINIEMANNHLIECEHQIKRLSKNINILDYRMNEAKALASTIQSNLSELYNDTSNHHDTIKNLSFWFNILGALGTVYCQAFPIKHRSLLWNKFKTLVWNKMKEFYHQTMNDTKEDLIIYENLFQNLQLFKIIQTTPYELMKCFTLNKQFPQELILLYNNQHITYILEAILSICTILRSVRYAYIIQCDNNNKKNKNVDESMLYMFIYDPDQIGINIIKLLLLANYDNHESDDTSSSKKDQLICDLHIDGKEFTSNFNYAIDTNKIIFINLDQFHNFNAKKNIHYLMRFYFNQIFDKNILNTKNSQIILWTTFSQYTKIGFKCRQTFGQIDLLSIDLGLSHLECGSVLTGCLLNLLHNCEVLKSFQKLRINEIEAFEKICEDKIQLLNISNKLINYKLFHSDIKKSLSNTNSIQFNGDCLNLTKQHIELIQIFSRLSSNSMHFKEIQLQCKHLYNQLNMFIYQNNTIGCIINFTCKISLLFSSLDDIPNEDYITFRWPCKRLCEYIMSSKQANLYSSHLEDMNEVDSPSDVLLSHEHEIQETSRRIVHTLLEFFFSSLNTWNNSLGLIIQIKLSIYFNILQYSKLTIDELQNLDQINEIELFKQIISSNIFSCEYDYQHCFNHNKSEVRRRIQLLEKKLPTLNGLEKAIMNEPLIWTEIIETKPNFFHSLPGFSTKLSIPESHVFLVWISIRPELFHIISKVFVNHILAQHITSTNNNNKEYSSRSFEAEKRLRIDELFQPQIMKRVQGSYLNENDFLSSVIYLILPNELNEFKHKDFLVNDMSGKVVVSNGLINALNKMAMYSNRTLFSIDCANTTDISYWLSVCGSNTNILPYQRILIILQNVHIIDKRMDTVLDELLQYGLYNLRYKQIHHLQNQEKPLLINKLGICFDIIIDFTCCTSGKQIVSVYNRLPGWLRLKCLPFLFQYEIDKSLFTTSSWKVTSLVNKKEKPICYSQETINESINEENSQLWLEESDGLNEKIESDKLYECMYNKEDMDKKKQSIDTIWARIEKELKILETIFKQLELRYLSSSSSSSLSIKKTSPIFLLTTQYYAYLRSIKYYHCQYTKKYTSNNYKLFIWLKHQLLISNQFCKLMNSWNIEKLIGLTLPASIIVNPKSLFDWLIYSTSNSSMEQYQIISTIQKSGDNTIFKNGLIITSIRLIIHRNTKKHIHNHMENNSNSLLKITKLINLQLTTVSIETFNKMNYINAIWIESWPPNENEIYLKIPLLLTNYDKLSKIYIITDYNL</sequence>
<feature type="coiled-coil region" evidence="1">
    <location>
        <begin position="3681"/>
        <end position="3715"/>
    </location>
</feature>
<feature type="compositionally biased region" description="Low complexity" evidence="2">
    <location>
        <begin position="2200"/>
        <end position="2239"/>
    </location>
</feature>
<keyword evidence="4" id="KW-1185">Reference proteome</keyword>
<reference evidence="5" key="2">
    <citation type="submission" date="2023-11" db="UniProtKB">
        <authorList>
            <consortium name="WormBaseParasite"/>
        </authorList>
    </citation>
    <scope>IDENTIFICATION</scope>
</reference>
<keyword evidence="1" id="KW-0175">Coiled coil</keyword>
<feature type="region of interest" description="Disordered" evidence="2">
    <location>
        <begin position="3265"/>
        <end position="3285"/>
    </location>
</feature>
<dbReference type="GO" id="GO:0045505">
    <property type="term" value="F:dynein intermediate chain binding"/>
    <property type="evidence" value="ECO:0007669"/>
    <property type="project" value="InterPro"/>
</dbReference>
<dbReference type="Gene3D" id="1.20.920.20">
    <property type="match status" value="1"/>
</dbReference>
<reference evidence="4" key="1">
    <citation type="submission" date="2022-06" db="EMBL/GenBank/DDBJ databases">
        <authorList>
            <person name="Berger JAMES D."/>
            <person name="Berger JAMES D."/>
        </authorList>
    </citation>
    <scope>NUCLEOTIDE SEQUENCE [LARGE SCALE GENOMIC DNA]</scope>
</reference>
<dbReference type="Gene3D" id="3.40.50.300">
    <property type="entry name" value="P-loop containing nucleotide triphosphate hydrolases"/>
    <property type="match status" value="2"/>
</dbReference>
<dbReference type="InterPro" id="IPR041466">
    <property type="entry name" value="Dynein_AAA5_ext"/>
</dbReference>
<proteinExistence type="predicted"/>